<accession>A0ABV6ZWZ0</accession>
<dbReference type="InterPro" id="IPR036259">
    <property type="entry name" value="MFS_trans_sf"/>
</dbReference>
<dbReference type="InterPro" id="IPR011701">
    <property type="entry name" value="MFS"/>
</dbReference>
<protein>
    <submittedName>
        <fullName evidence="8">AmpG family muropeptide MFS transporter</fullName>
    </submittedName>
</protein>
<evidence type="ECO:0000256" key="7">
    <source>
        <dbReference type="SAM" id="Phobius"/>
    </source>
</evidence>
<dbReference type="PANTHER" id="PTHR12778">
    <property type="entry name" value="SOLUTE CARRIER FAMILY 33 ACETYL-COA TRANSPORTER -RELATED"/>
    <property type="match status" value="1"/>
</dbReference>
<dbReference type="SUPFAM" id="SSF103473">
    <property type="entry name" value="MFS general substrate transporter"/>
    <property type="match status" value="1"/>
</dbReference>
<dbReference type="NCBIfam" id="TIGR00901">
    <property type="entry name" value="2A0125"/>
    <property type="match status" value="1"/>
</dbReference>
<reference evidence="9" key="1">
    <citation type="journal article" date="2019" name="Int. J. Syst. Evol. Microbiol.">
        <title>The Global Catalogue of Microorganisms (GCM) 10K type strain sequencing project: providing services to taxonomists for standard genome sequencing and annotation.</title>
        <authorList>
            <consortium name="The Broad Institute Genomics Platform"/>
            <consortium name="The Broad Institute Genome Sequencing Center for Infectious Disease"/>
            <person name="Wu L."/>
            <person name="Ma J."/>
        </authorList>
    </citation>
    <scope>NUCLEOTIDE SEQUENCE [LARGE SCALE GENOMIC DNA]</scope>
    <source>
        <strain evidence="9">KCTC 52487</strain>
    </source>
</reference>
<feature type="transmembrane region" description="Helical" evidence="7">
    <location>
        <begin position="403"/>
        <end position="424"/>
    </location>
</feature>
<dbReference type="Gene3D" id="1.20.1250.20">
    <property type="entry name" value="MFS general substrate transporter like domains"/>
    <property type="match status" value="2"/>
</dbReference>
<feature type="transmembrane region" description="Helical" evidence="7">
    <location>
        <begin position="341"/>
        <end position="364"/>
    </location>
</feature>
<evidence type="ECO:0000313" key="9">
    <source>
        <dbReference type="Proteomes" id="UP001595379"/>
    </source>
</evidence>
<evidence type="ECO:0000256" key="5">
    <source>
        <dbReference type="ARBA" id="ARBA00022989"/>
    </source>
</evidence>
<evidence type="ECO:0000256" key="4">
    <source>
        <dbReference type="ARBA" id="ARBA00022692"/>
    </source>
</evidence>
<feature type="transmembrane region" description="Helical" evidence="7">
    <location>
        <begin position="120"/>
        <end position="138"/>
    </location>
</feature>
<keyword evidence="5 7" id="KW-1133">Transmembrane helix</keyword>
<keyword evidence="9" id="KW-1185">Reference proteome</keyword>
<dbReference type="InterPro" id="IPR004752">
    <property type="entry name" value="AmpG_permease/AT-1"/>
</dbReference>
<keyword evidence="3" id="KW-0813">Transport</keyword>
<dbReference type="EMBL" id="JBHRSV010000012">
    <property type="protein sequence ID" value="MFC2925917.1"/>
    <property type="molecule type" value="Genomic_DNA"/>
</dbReference>
<gene>
    <name evidence="8" type="ORF">ACFOOR_07345</name>
</gene>
<comment type="subcellular location">
    <subcellularLocation>
        <location evidence="1">Membrane</location>
        <topology evidence="1">Multi-pass membrane protein</topology>
    </subcellularLocation>
</comment>
<feature type="transmembrane region" description="Helical" evidence="7">
    <location>
        <begin position="237"/>
        <end position="258"/>
    </location>
</feature>
<dbReference type="Proteomes" id="UP001595379">
    <property type="component" value="Unassembled WGS sequence"/>
</dbReference>
<evidence type="ECO:0000256" key="1">
    <source>
        <dbReference type="ARBA" id="ARBA00004141"/>
    </source>
</evidence>
<feature type="transmembrane region" description="Helical" evidence="7">
    <location>
        <begin position="159"/>
        <end position="179"/>
    </location>
</feature>
<feature type="transmembrane region" description="Helical" evidence="7">
    <location>
        <begin position="96"/>
        <end position="114"/>
    </location>
</feature>
<dbReference type="PANTHER" id="PTHR12778:SF10">
    <property type="entry name" value="MAJOR FACILITATOR SUPERFAMILY DOMAIN-CONTAINING PROTEIN 3"/>
    <property type="match status" value="1"/>
</dbReference>
<sequence>MADAAVTEQRTWRDTVRVYFTPVMLSMLILGFASGLPLYMVFQKLSYWLRDSGIDRTTIGFFYWVTLSYTLKFLWAPIIDRVQVPFLHKLLGARRSWIVTAITGTVIALVIISQTDPTQGLIPVAIAAILLSYSSATLDVAIDAWRIESAPNRMQANMAAAYSLGYRVAYMTSGLGLAISEWSNWTWSFLAMAAAMALSAVLVFFMKEPAAGAGKRALEGSFGMKVVRAVWEPLRQFFALLHWWVIPVILFLMLYRMSDFTMGVMASPLYSDIGFDRAILGGIQGGPGLIATISGLFLGGVAAYRFGLMKSLAVGLVITLVTNGAYAWLAATAGPEDYWKLTIAIVGDNLAGGFVTTAFIAYMSSLVDPANAATQYALLSSFYALFAKFLSGFSGMLADAVGWVNFFIITAAWTLPAAGLLVILMMSRSKAVRGEHKFAERELADPGAKPA</sequence>
<evidence type="ECO:0000313" key="8">
    <source>
        <dbReference type="EMBL" id="MFC2925917.1"/>
    </source>
</evidence>
<feature type="transmembrane region" description="Helical" evidence="7">
    <location>
        <begin position="376"/>
        <end position="397"/>
    </location>
</feature>
<dbReference type="RefSeq" id="WP_343164895.1">
    <property type="nucleotide sequence ID" value="NZ_JBHRSV010000012.1"/>
</dbReference>
<feature type="transmembrane region" description="Helical" evidence="7">
    <location>
        <begin position="311"/>
        <end position="329"/>
    </location>
</feature>
<feature type="transmembrane region" description="Helical" evidence="7">
    <location>
        <begin position="185"/>
        <end position="206"/>
    </location>
</feature>
<comment type="caution">
    <text evidence="8">The sequence shown here is derived from an EMBL/GenBank/DDBJ whole genome shotgun (WGS) entry which is preliminary data.</text>
</comment>
<feature type="transmembrane region" description="Helical" evidence="7">
    <location>
        <begin position="278"/>
        <end position="304"/>
    </location>
</feature>
<keyword evidence="6 7" id="KW-0472">Membrane</keyword>
<evidence type="ECO:0000256" key="2">
    <source>
        <dbReference type="ARBA" id="ARBA00008335"/>
    </source>
</evidence>
<comment type="similarity">
    <text evidence="2">Belongs to the major facilitator superfamily.</text>
</comment>
<proteinExistence type="inferred from homology"/>
<evidence type="ECO:0000256" key="3">
    <source>
        <dbReference type="ARBA" id="ARBA00022448"/>
    </source>
</evidence>
<feature type="transmembrane region" description="Helical" evidence="7">
    <location>
        <begin position="18"/>
        <end position="39"/>
    </location>
</feature>
<keyword evidence="4 7" id="KW-0812">Transmembrane</keyword>
<dbReference type="Pfam" id="PF07690">
    <property type="entry name" value="MFS_1"/>
    <property type="match status" value="1"/>
</dbReference>
<evidence type="ECO:0000256" key="6">
    <source>
        <dbReference type="ARBA" id="ARBA00023136"/>
    </source>
</evidence>
<organism evidence="8 9">
    <name type="scientific">Hyphobacterium vulgare</name>
    <dbReference type="NCBI Taxonomy" id="1736751"/>
    <lineage>
        <taxon>Bacteria</taxon>
        <taxon>Pseudomonadati</taxon>
        <taxon>Pseudomonadota</taxon>
        <taxon>Alphaproteobacteria</taxon>
        <taxon>Maricaulales</taxon>
        <taxon>Maricaulaceae</taxon>
        <taxon>Hyphobacterium</taxon>
    </lineage>
</organism>
<feature type="transmembrane region" description="Helical" evidence="7">
    <location>
        <begin position="59"/>
        <end position="75"/>
    </location>
</feature>
<name>A0ABV6ZWZ0_9PROT</name>